<evidence type="ECO:0000313" key="3">
    <source>
        <dbReference type="Proteomes" id="UP000035932"/>
    </source>
</evidence>
<comment type="caution">
    <text evidence="2">The sequence shown here is derived from an EMBL/GenBank/DDBJ whole genome shotgun (WGS) entry which is preliminary data.</text>
</comment>
<dbReference type="AlphaFoldDB" id="A0A0J6XLC5"/>
<dbReference type="Proteomes" id="UP000035932">
    <property type="component" value="Unassembled WGS sequence"/>
</dbReference>
<feature type="region of interest" description="Disordered" evidence="1">
    <location>
        <begin position="56"/>
        <end position="76"/>
    </location>
</feature>
<sequence length="76" mass="8378">MGKWTFTPAPSDRAQGETAALHHEGLKIDLNYSSSIFEDFLEAMSSIRHEFNRRSHGAALPATCGTDGRSRQDSLV</sequence>
<accession>A0A0J6XLC5</accession>
<dbReference type="EMBL" id="LFML01000114">
    <property type="protein sequence ID" value="KMO95032.1"/>
    <property type="molecule type" value="Genomic_DNA"/>
</dbReference>
<keyword evidence="3" id="KW-1185">Reference proteome</keyword>
<gene>
    <name evidence="2" type="ORF">ACS04_25850</name>
</gene>
<organism evidence="2 3">
    <name type="scientific">Streptomyces roseus</name>
    <dbReference type="NCBI Taxonomy" id="66430"/>
    <lineage>
        <taxon>Bacteria</taxon>
        <taxon>Bacillati</taxon>
        <taxon>Actinomycetota</taxon>
        <taxon>Actinomycetes</taxon>
        <taxon>Kitasatosporales</taxon>
        <taxon>Streptomycetaceae</taxon>
        <taxon>Streptomyces</taxon>
    </lineage>
</organism>
<evidence type="ECO:0000313" key="2">
    <source>
        <dbReference type="EMBL" id="KMO95032.1"/>
    </source>
</evidence>
<proteinExistence type="predicted"/>
<protein>
    <submittedName>
        <fullName evidence="2">Uncharacterized protein</fullName>
    </submittedName>
</protein>
<reference evidence="2 3" key="1">
    <citation type="submission" date="2015-06" db="EMBL/GenBank/DDBJ databases">
        <title>Recapitulation of the evolution of biosynthetic gene clusters reveals hidden chemical diversity on bacterial genomes.</title>
        <authorList>
            <person name="Cruz-Morales P."/>
            <person name="Martinez-Guerrero C."/>
            <person name="Morales-Escalante M.A."/>
            <person name="Yanez-Guerra L.A."/>
            <person name="Kopp J.F."/>
            <person name="Feldmann J."/>
            <person name="Ramos-Aboites H.E."/>
            <person name="Barona-Gomez F."/>
        </authorList>
    </citation>
    <scope>NUCLEOTIDE SEQUENCE [LARGE SCALE GENOMIC DNA]</scope>
    <source>
        <strain evidence="2 3">ATCC 31245</strain>
    </source>
</reference>
<dbReference type="PATRIC" id="fig|66430.4.peg.671"/>
<evidence type="ECO:0000256" key="1">
    <source>
        <dbReference type="SAM" id="MobiDB-lite"/>
    </source>
</evidence>
<name>A0A0J6XLC5_9ACTN</name>